<dbReference type="AlphaFoldDB" id="A0A840ISQ2"/>
<keyword evidence="1" id="KW-1133">Transmembrane helix</keyword>
<dbReference type="GO" id="GO:0016020">
    <property type="term" value="C:membrane"/>
    <property type="evidence" value="ECO:0007669"/>
    <property type="project" value="InterPro"/>
</dbReference>
<comment type="caution">
    <text evidence="2">The sequence shown here is derived from an EMBL/GenBank/DDBJ whole genome shotgun (WGS) entry which is preliminary data.</text>
</comment>
<evidence type="ECO:0000313" key="2">
    <source>
        <dbReference type="EMBL" id="MBB4684024.1"/>
    </source>
</evidence>
<feature type="transmembrane region" description="Helical" evidence="1">
    <location>
        <begin position="30"/>
        <end position="51"/>
    </location>
</feature>
<gene>
    <name evidence="2" type="ORF">BJY18_001509</name>
</gene>
<keyword evidence="1" id="KW-0472">Membrane</keyword>
<dbReference type="EMBL" id="JACHMG010000001">
    <property type="protein sequence ID" value="MBB4684024.1"/>
    <property type="molecule type" value="Genomic_DNA"/>
</dbReference>
<evidence type="ECO:0000256" key="1">
    <source>
        <dbReference type="SAM" id="Phobius"/>
    </source>
</evidence>
<sequence length="152" mass="15987">MRTAVEIAAWWCGLAGLWLLTLSTPSAPELGAGAVAALVAAAAAFGARRALTGRWRFRLGWLRWFTSLPVSAVRESAVALTTVARNPEAGRLEHVELLDESRAVHDGRLAAAAFVVGCTPGTMVVAGAPGTGRLVVHRLPGSGGKILRQVRR</sequence>
<name>A0A840ISQ2_9PSEU</name>
<dbReference type="RefSeq" id="WP_184778840.1">
    <property type="nucleotide sequence ID" value="NZ_JACHMG010000001.1"/>
</dbReference>
<keyword evidence="1" id="KW-0812">Transmembrane</keyword>
<evidence type="ECO:0000313" key="3">
    <source>
        <dbReference type="Proteomes" id="UP000581769"/>
    </source>
</evidence>
<protein>
    <submittedName>
        <fullName evidence="2">Multisubunit Na+/H+ antiporter MnhE subunit</fullName>
    </submittedName>
</protein>
<feature type="transmembrane region" description="Helical" evidence="1">
    <location>
        <begin position="7"/>
        <end position="24"/>
    </location>
</feature>
<reference evidence="2 3" key="1">
    <citation type="submission" date="2020-08" db="EMBL/GenBank/DDBJ databases">
        <title>Sequencing the genomes of 1000 actinobacteria strains.</title>
        <authorList>
            <person name="Klenk H.-P."/>
        </authorList>
    </citation>
    <scope>NUCLEOTIDE SEQUENCE [LARGE SCALE GENOMIC DNA]</scope>
    <source>
        <strain evidence="2 3">DSM 45859</strain>
    </source>
</reference>
<organism evidence="2 3">
    <name type="scientific">Amycolatopsis jiangsuensis</name>
    <dbReference type="NCBI Taxonomy" id="1181879"/>
    <lineage>
        <taxon>Bacteria</taxon>
        <taxon>Bacillati</taxon>
        <taxon>Actinomycetota</taxon>
        <taxon>Actinomycetes</taxon>
        <taxon>Pseudonocardiales</taxon>
        <taxon>Pseudonocardiaceae</taxon>
        <taxon>Amycolatopsis</taxon>
    </lineage>
</organism>
<dbReference type="Proteomes" id="UP000581769">
    <property type="component" value="Unassembled WGS sequence"/>
</dbReference>
<proteinExistence type="predicted"/>
<dbReference type="GO" id="GO:0008324">
    <property type="term" value="F:monoatomic cation transmembrane transporter activity"/>
    <property type="evidence" value="ECO:0007669"/>
    <property type="project" value="InterPro"/>
</dbReference>
<keyword evidence="3" id="KW-1185">Reference proteome</keyword>
<accession>A0A840ISQ2</accession>